<dbReference type="SUPFAM" id="SSF48403">
    <property type="entry name" value="Ankyrin repeat"/>
    <property type="match status" value="1"/>
</dbReference>
<accession>V6TPN2</accession>
<reference evidence="1 2" key="2">
    <citation type="journal article" date="2013" name="Genome Biol. Evol.">
        <title>Genome sequencing of Giardia lamblia genotypes A2 and B isolates (DH and GS) and comparative analysis with the genomes of genotypes A1 and E (WB and Pig).</title>
        <authorList>
            <person name="Adam R.D."/>
            <person name="Dahlstrom E.W."/>
            <person name="Martens C.A."/>
            <person name="Bruno D.P."/>
            <person name="Barbian K.D."/>
            <person name="Ricklefs S.M."/>
            <person name="Hernandez M.M."/>
            <person name="Narla N.P."/>
            <person name="Patel R.B."/>
            <person name="Porcella S.F."/>
            <person name="Nash T.E."/>
        </authorList>
    </citation>
    <scope>NUCLEOTIDE SEQUENCE [LARGE SCALE GENOMIC DNA]</scope>
    <source>
        <strain evidence="1 2">GS</strain>
    </source>
</reference>
<comment type="caution">
    <text evidence="1">The sequence shown here is derived from an EMBL/GenBank/DDBJ whole genome shotgun (WGS) entry which is preliminary data.</text>
</comment>
<dbReference type="InterPro" id="IPR002110">
    <property type="entry name" value="Ankyrin_rpt"/>
</dbReference>
<proteinExistence type="predicted"/>
<dbReference type="PANTHER" id="PTHR24120:SF4">
    <property type="entry name" value="GH07239P"/>
    <property type="match status" value="1"/>
</dbReference>
<reference evidence="2" key="1">
    <citation type="submission" date="2012-02" db="EMBL/GenBank/DDBJ databases">
        <title>Genome sequencing of Giardia lamblia Genotypes A2 and B isolates (DH and GS) and comparative analysis with the genomes of Genotypes A1 and E (WB and Pig).</title>
        <authorList>
            <person name="Adam R."/>
            <person name="Dahlstrom E."/>
            <person name="Martens C."/>
            <person name="Bruno D."/>
            <person name="Barbian K."/>
            <person name="Porcella S.F."/>
            <person name="Nash T."/>
        </authorList>
    </citation>
    <scope>NUCLEOTIDE SEQUENCE</scope>
    <source>
        <strain evidence="2">GS</strain>
    </source>
</reference>
<dbReference type="PANTHER" id="PTHR24120">
    <property type="entry name" value="GH07239P"/>
    <property type="match status" value="1"/>
</dbReference>
<dbReference type="InterPro" id="IPR036770">
    <property type="entry name" value="Ankyrin_rpt-contain_sf"/>
</dbReference>
<evidence type="ECO:0000313" key="1">
    <source>
        <dbReference type="EMBL" id="ESU40302.1"/>
    </source>
</evidence>
<dbReference type="Pfam" id="PF12796">
    <property type="entry name" value="Ank_2"/>
    <property type="match status" value="1"/>
</dbReference>
<protein>
    <submittedName>
        <fullName evidence="1">Signal recognition particle, subunit ffh/srp54</fullName>
    </submittedName>
</protein>
<dbReference type="AlphaFoldDB" id="V6TPN2"/>
<name>V6TPN2_GIAIN</name>
<evidence type="ECO:0000313" key="2">
    <source>
        <dbReference type="Proteomes" id="UP000018040"/>
    </source>
</evidence>
<dbReference type="EMBL" id="AHHH01000257">
    <property type="protein sequence ID" value="ESU40302.1"/>
    <property type="molecule type" value="Genomic_DNA"/>
</dbReference>
<gene>
    <name evidence="1" type="ORF">GSB_155504</name>
</gene>
<sequence>MWAGLNSNAECIKLLLEQESGTQTKDGRTALMDAVANDSVGCARLLAERKGNMETACVRRGFPPGTPVLDIGRQRVQ</sequence>
<dbReference type="Gene3D" id="1.25.40.20">
    <property type="entry name" value="Ankyrin repeat-containing domain"/>
    <property type="match status" value="1"/>
</dbReference>
<dbReference type="Proteomes" id="UP000018040">
    <property type="component" value="Unassembled WGS sequence"/>
</dbReference>
<organism evidence="1 2">
    <name type="scientific">Giardia intestinalis</name>
    <name type="common">Giardia lamblia</name>
    <dbReference type="NCBI Taxonomy" id="5741"/>
    <lineage>
        <taxon>Eukaryota</taxon>
        <taxon>Metamonada</taxon>
        <taxon>Diplomonadida</taxon>
        <taxon>Hexamitidae</taxon>
        <taxon>Giardiinae</taxon>
        <taxon>Giardia</taxon>
    </lineage>
</organism>